<accession>A0A1S7LIB8</accession>
<reference evidence="1" key="1">
    <citation type="submission" date="2015-04" db="EMBL/GenBank/DDBJ databases">
        <authorList>
            <person name="Syromyatnikov M.Y."/>
            <person name="Popov V.N."/>
        </authorList>
    </citation>
    <scope>NUCLEOTIDE SEQUENCE</scope>
    <source>
        <strain evidence="1">MO-1</strain>
    </source>
</reference>
<dbReference type="EMBL" id="LO017727">
    <property type="protein sequence ID" value="CRH06133.1"/>
    <property type="molecule type" value="Genomic_DNA"/>
</dbReference>
<protein>
    <submittedName>
        <fullName evidence="1">Uncharacterized protein</fullName>
    </submittedName>
</protein>
<organism evidence="1">
    <name type="scientific">Magnetococcus massalia (strain MO-1)</name>
    <dbReference type="NCBI Taxonomy" id="451514"/>
    <lineage>
        <taxon>Bacteria</taxon>
        <taxon>Pseudomonadati</taxon>
        <taxon>Pseudomonadota</taxon>
        <taxon>Magnetococcia</taxon>
        <taxon>Magnetococcales</taxon>
        <taxon>Magnetococcaceae</taxon>
        <taxon>Magnetococcus</taxon>
    </lineage>
</organism>
<sequence length="305" mass="33016">MYARYSYSAGSGVADILSDVVAILTGTTDKATLSASCNQSSTEIISDVVAGWTLHDVYAGTNQQCLKAPLADDAATFKYLCIDLNSSGYLLPRVYETWDEINHDGTNMCYSSNSTSYNQKIDIASGGSLYIWASERFAMFASQTSAGWASSSYPGPSGILERTRYLPWDTPANGWPPFFWSNLGNANQGTFGYAPRIMKRDGSPLISNSAVYHPGSVCFNSLSVPVGSDQKIPDGNDGSVIPAWPLMAHNVSHMPMMYGEVSSLCDIWAIPESMATTHDILVMNGINYVVVRTNGVTDSMILRKG</sequence>
<name>A0A1S7LIB8_MAGMO</name>
<proteinExistence type="predicted"/>
<gene>
    <name evidence="1" type="ORF">MAGMO_1960</name>
</gene>
<evidence type="ECO:0000313" key="1">
    <source>
        <dbReference type="EMBL" id="CRH06133.1"/>
    </source>
</evidence>
<dbReference type="AlphaFoldDB" id="A0A1S7LIB8"/>